<evidence type="ECO:0000313" key="2">
    <source>
        <dbReference type="EMBL" id="KAK8990828.1"/>
    </source>
</evidence>
<evidence type="ECO:0000313" key="3">
    <source>
        <dbReference type="Proteomes" id="UP001396334"/>
    </source>
</evidence>
<dbReference type="PANTHER" id="PTHR34427:SF5">
    <property type="entry name" value="DUF4283 DOMAIN-CONTAINING PROTEIN"/>
    <property type="match status" value="1"/>
</dbReference>
<name>A0ABR2PR72_9ROSI</name>
<dbReference type="PANTHER" id="PTHR34427">
    <property type="entry name" value="DUF4283 DOMAIN PROTEIN"/>
    <property type="match status" value="1"/>
</dbReference>
<protein>
    <submittedName>
        <fullName evidence="2">Uncharacterized protein</fullName>
    </submittedName>
</protein>
<keyword evidence="3" id="KW-1185">Reference proteome</keyword>
<gene>
    <name evidence="2" type="ORF">V6N11_028788</name>
</gene>
<feature type="region of interest" description="Disordered" evidence="1">
    <location>
        <begin position="252"/>
        <end position="277"/>
    </location>
</feature>
<accession>A0ABR2PR72</accession>
<dbReference type="EMBL" id="JBBPBN010000053">
    <property type="protein sequence ID" value="KAK8990828.1"/>
    <property type="molecule type" value="Genomic_DNA"/>
</dbReference>
<reference evidence="2 3" key="1">
    <citation type="journal article" date="2024" name="G3 (Bethesda)">
        <title>Genome assembly of Hibiscus sabdariffa L. provides insights into metabolisms of medicinal natural products.</title>
        <authorList>
            <person name="Kim T."/>
        </authorList>
    </citation>
    <scope>NUCLEOTIDE SEQUENCE [LARGE SCALE GENOMIC DNA]</scope>
    <source>
        <strain evidence="2">TK-2024</strain>
        <tissue evidence="2">Old leaves</tissue>
    </source>
</reference>
<feature type="compositionally biased region" description="Basic and acidic residues" evidence="1">
    <location>
        <begin position="266"/>
        <end position="277"/>
    </location>
</feature>
<proteinExistence type="predicted"/>
<dbReference type="Proteomes" id="UP001396334">
    <property type="component" value="Unassembled WGS sequence"/>
</dbReference>
<sequence>MRVLAKEMAGAGLDGFEIMWVVGSMVLLAFSDANLRHHLLSQDVLSTWFGRLEEWSASAEYASLRAWLSISGLLIHLWLEGSFRNIAGLWGKYLRVDAATEEPTSFERARILIGTSMRGRIDDVVEVACLGTKFPIVLQEAELVRVQAVEQRGVVDGAALRIRSREGLDIVRPSVFIAEHDSLGVKVVGDCESAEKYGRVVGMNGEGAPSTAVLGLVRATAAPVIGSAHRGARKVKSVNTLVEALGLPTQKRVTAATRSRRGRGRPTKESKWESVFL</sequence>
<organism evidence="2 3">
    <name type="scientific">Hibiscus sabdariffa</name>
    <name type="common">roselle</name>
    <dbReference type="NCBI Taxonomy" id="183260"/>
    <lineage>
        <taxon>Eukaryota</taxon>
        <taxon>Viridiplantae</taxon>
        <taxon>Streptophyta</taxon>
        <taxon>Embryophyta</taxon>
        <taxon>Tracheophyta</taxon>
        <taxon>Spermatophyta</taxon>
        <taxon>Magnoliopsida</taxon>
        <taxon>eudicotyledons</taxon>
        <taxon>Gunneridae</taxon>
        <taxon>Pentapetalae</taxon>
        <taxon>rosids</taxon>
        <taxon>malvids</taxon>
        <taxon>Malvales</taxon>
        <taxon>Malvaceae</taxon>
        <taxon>Malvoideae</taxon>
        <taxon>Hibiscus</taxon>
    </lineage>
</organism>
<comment type="caution">
    <text evidence="2">The sequence shown here is derived from an EMBL/GenBank/DDBJ whole genome shotgun (WGS) entry which is preliminary data.</text>
</comment>
<evidence type="ECO:0000256" key="1">
    <source>
        <dbReference type="SAM" id="MobiDB-lite"/>
    </source>
</evidence>